<keyword evidence="1" id="KW-0812">Transmembrane</keyword>
<feature type="transmembrane region" description="Helical" evidence="1">
    <location>
        <begin position="36"/>
        <end position="60"/>
    </location>
</feature>
<organism evidence="2 3">
    <name type="scientific">Natronoglycomyces albus</name>
    <dbReference type="NCBI Taxonomy" id="2811108"/>
    <lineage>
        <taxon>Bacteria</taxon>
        <taxon>Bacillati</taxon>
        <taxon>Actinomycetota</taxon>
        <taxon>Actinomycetes</taxon>
        <taxon>Glycomycetales</taxon>
        <taxon>Glycomycetaceae</taxon>
        <taxon>Natronoglycomyces</taxon>
    </lineage>
</organism>
<reference evidence="2" key="1">
    <citation type="submission" date="2021-02" db="EMBL/GenBank/DDBJ databases">
        <title>Natronoglycomyces albus gen. nov., sp. nov, a haloalkaliphilic actinobacterium from a soda solonchak soil.</title>
        <authorList>
            <person name="Sorokin D.Y."/>
            <person name="Khijniak T.V."/>
            <person name="Zakharycheva A.P."/>
            <person name="Boueva O.V."/>
            <person name="Ariskina E.V."/>
            <person name="Hahnke R.L."/>
            <person name="Bunk B."/>
            <person name="Sproer C."/>
            <person name="Schumann P."/>
            <person name="Evtushenko L.I."/>
            <person name="Kublanov I.V."/>
        </authorList>
    </citation>
    <scope>NUCLEOTIDE SEQUENCE</scope>
    <source>
        <strain evidence="2">DSM 106290</strain>
    </source>
</reference>
<feature type="transmembrane region" description="Helical" evidence="1">
    <location>
        <begin position="131"/>
        <end position="149"/>
    </location>
</feature>
<dbReference type="KEGG" id="nav:JQS30_00425"/>
<keyword evidence="1" id="KW-1133">Transmembrane helix</keyword>
<keyword evidence="3" id="KW-1185">Reference proteome</keyword>
<accession>A0A895XUX1</accession>
<dbReference type="Proteomes" id="UP000662939">
    <property type="component" value="Chromosome"/>
</dbReference>
<keyword evidence="1" id="KW-0472">Membrane</keyword>
<evidence type="ECO:0000313" key="2">
    <source>
        <dbReference type="EMBL" id="QSB05448.1"/>
    </source>
</evidence>
<protein>
    <submittedName>
        <fullName evidence="2">Uncharacterized protein</fullName>
    </submittedName>
</protein>
<sequence>MLLPPVHSAEPPAGVPLPAICAKQLLPAPMPLPIRLALGLIWLAVIVSSVSTVALWLWGVAHYLAYSPFDGVGLPLVTAGGTIAIAVVLLTALLAKQLRHARRWALDVTLALCTVGVAFGVALTMAQPRPAHYLVLALAATLMFLLALPRSRRWFGQRRPPRPRGYAASCAPEALDPYVCRRCSGLMPLRYRLWLTVTADRRAEVAPPDSPREA</sequence>
<name>A0A895XUX1_9ACTN</name>
<evidence type="ECO:0000313" key="3">
    <source>
        <dbReference type="Proteomes" id="UP000662939"/>
    </source>
</evidence>
<dbReference type="AlphaFoldDB" id="A0A895XUX1"/>
<evidence type="ECO:0000256" key="1">
    <source>
        <dbReference type="SAM" id="Phobius"/>
    </source>
</evidence>
<dbReference type="EMBL" id="CP070496">
    <property type="protein sequence ID" value="QSB05448.1"/>
    <property type="molecule type" value="Genomic_DNA"/>
</dbReference>
<feature type="transmembrane region" description="Helical" evidence="1">
    <location>
        <begin position="104"/>
        <end position="125"/>
    </location>
</feature>
<dbReference type="RefSeq" id="WP_213171456.1">
    <property type="nucleotide sequence ID" value="NZ_CP070496.1"/>
</dbReference>
<gene>
    <name evidence="2" type="ORF">JQS30_00425</name>
</gene>
<feature type="transmembrane region" description="Helical" evidence="1">
    <location>
        <begin position="72"/>
        <end position="95"/>
    </location>
</feature>
<proteinExistence type="predicted"/>